<proteinExistence type="predicted"/>
<dbReference type="Proteomes" id="UP001558613">
    <property type="component" value="Unassembled WGS sequence"/>
</dbReference>
<evidence type="ECO:0000313" key="2">
    <source>
        <dbReference type="Proteomes" id="UP001558613"/>
    </source>
</evidence>
<feature type="non-terminal residue" evidence="1">
    <location>
        <position position="1"/>
    </location>
</feature>
<organism evidence="1 2">
    <name type="scientific">Cirrhinus molitorella</name>
    <name type="common">mud carp</name>
    <dbReference type="NCBI Taxonomy" id="172907"/>
    <lineage>
        <taxon>Eukaryota</taxon>
        <taxon>Metazoa</taxon>
        <taxon>Chordata</taxon>
        <taxon>Craniata</taxon>
        <taxon>Vertebrata</taxon>
        <taxon>Euteleostomi</taxon>
        <taxon>Actinopterygii</taxon>
        <taxon>Neopterygii</taxon>
        <taxon>Teleostei</taxon>
        <taxon>Ostariophysi</taxon>
        <taxon>Cypriniformes</taxon>
        <taxon>Cyprinidae</taxon>
        <taxon>Labeoninae</taxon>
        <taxon>Labeonini</taxon>
        <taxon>Cirrhinus</taxon>
    </lineage>
</organism>
<dbReference type="EMBL" id="JAYMGO010000011">
    <property type="protein sequence ID" value="KAL1265117.1"/>
    <property type="molecule type" value="Genomic_DNA"/>
</dbReference>
<comment type="caution">
    <text evidence="1">The sequence shown here is derived from an EMBL/GenBank/DDBJ whole genome shotgun (WGS) entry which is preliminary data.</text>
</comment>
<keyword evidence="2" id="KW-1185">Reference proteome</keyword>
<feature type="non-terminal residue" evidence="1">
    <location>
        <position position="59"/>
    </location>
</feature>
<reference evidence="1 2" key="1">
    <citation type="submission" date="2023-09" db="EMBL/GenBank/DDBJ databases">
        <authorList>
            <person name="Wang M."/>
        </authorList>
    </citation>
    <scope>NUCLEOTIDE SEQUENCE [LARGE SCALE GENOMIC DNA]</scope>
    <source>
        <strain evidence="1">GT-2023</strain>
        <tissue evidence="1">Liver</tissue>
    </source>
</reference>
<accession>A0ABR3MJ54</accession>
<protein>
    <submittedName>
        <fullName evidence="1">Uncharacterized protein</fullName>
    </submittedName>
</protein>
<gene>
    <name evidence="1" type="ORF">QQF64_003144</name>
</gene>
<sequence>TSMFTCCRGGLETSRRMTASMMSSRNMTGKVRMFLLNGDQKRRWPKRRQNYAASSTSFL</sequence>
<name>A0ABR3MJ54_9TELE</name>
<evidence type="ECO:0000313" key="1">
    <source>
        <dbReference type="EMBL" id="KAL1265117.1"/>
    </source>
</evidence>